<keyword evidence="2" id="KW-1185">Reference proteome</keyword>
<feature type="non-terminal residue" evidence="1">
    <location>
        <position position="43"/>
    </location>
</feature>
<accession>A0A401QEL5</accession>
<evidence type="ECO:0000313" key="1">
    <source>
        <dbReference type="EMBL" id="GCB83858.1"/>
    </source>
</evidence>
<reference evidence="1 2" key="1">
    <citation type="journal article" date="2018" name="Nat. Ecol. Evol.">
        <title>Shark genomes provide insights into elasmobranch evolution and the origin of vertebrates.</title>
        <authorList>
            <person name="Hara Y"/>
            <person name="Yamaguchi K"/>
            <person name="Onimaru K"/>
            <person name="Kadota M"/>
            <person name="Koyanagi M"/>
            <person name="Keeley SD"/>
            <person name="Tatsumi K"/>
            <person name="Tanaka K"/>
            <person name="Motone F"/>
            <person name="Kageyama Y"/>
            <person name="Nozu R"/>
            <person name="Adachi N"/>
            <person name="Nishimura O"/>
            <person name="Nakagawa R"/>
            <person name="Tanegashima C"/>
            <person name="Kiyatake I"/>
            <person name="Matsumoto R"/>
            <person name="Murakumo K"/>
            <person name="Nishida K"/>
            <person name="Terakita A"/>
            <person name="Kuratani S"/>
            <person name="Sato K"/>
            <person name="Hyodo S Kuraku.S."/>
        </authorList>
    </citation>
    <scope>NUCLEOTIDE SEQUENCE [LARGE SCALE GENOMIC DNA]</scope>
</reference>
<sequence>MVDQALCRQREEEEEEEVDHVRVLTLPLQAHRAMEKMEEFVFK</sequence>
<organism evidence="1 2">
    <name type="scientific">Scyliorhinus torazame</name>
    <name type="common">Cloudy catshark</name>
    <name type="synonym">Catulus torazame</name>
    <dbReference type="NCBI Taxonomy" id="75743"/>
    <lineage>
        <taxon>Eukaryota</taxon>
        <taxon>Metazoa</taxon>
        <taxon>Chordata</taxon>
        <taxon>Craniata</taxon>
        <taxon>Vertebrata</taxon>
        <taxon>Chondrichthyes</taxon>
        <taxon>Elasmobranchii</taxon>
        <taxon>Galeomorphii</taxon>
        <taxon>Galeoidea</taxon>
        <taxon>Carcharhiniformes</taxon>
        <taxon>Scyliorhinidae</taxon>
        <taxon>Scyliorhinus</taxon>
    </lineage>
</organism>
<evidence type="ECO:0000313" key="2">
    <source>
        <dbReference type="Proteomes" id="UP000288216"/>
    </source>
</evidence>
<proteinExistence type="predicted"/>
<dbReference type="AlphaFoldDB" id="A0A401QEL5"/>
<comment type="caution">
    <text evidence="1">The sequence shown here is derived from an EMBL/GenBank/DDBJ whole genome shotgun (WGS) entry which is preliminary data.</text>
</comment>
<protein>
    <submittedName>
        <fullName evidence="1">Uncharacterized protein</fullName>
    </submittedName>
</protein>
<dbReference type="STRING" id="75743.A0A401QEL5"/>
<dbReference type="Proteomes" id="UP000288216">
    <property type="component" value="Unassembled WGS sequence"/>
</dbReference>
<name>A0A401QEL5_SCYTO</name>
<gene>
    <name evidence="1" type="ORF">scyTo_0024203</name>
</gene>
<dbReference type="EMBL" id="BFAA01041046">
    <property type="protein sequence ID" value="GCB83858.1"/>
    <property type="molecule type" value="Genomic_DNA"/>
</dbReference>